<dbReference type="PROSITE" id="PS50222">
    <property type="entry name" value="EF_HAND_2"/>
    <property type="match status" value="1"/>
</dbReference>
<keyword evidence="2" id="KW-0472">Membrane</keyword>
<dbReference type="SUPFAM" id="SSF51294">
    <property type="entry name" value="Hedgehog/intein (Hint) domain"/>
    <property type="match status" value="1"/>
</dbReference>
<feature type="domain" description="EF-hand" evidence="3">
    <location>
        <begin position="34"/>
        <end position="69"/>
    </location>
</feature>
<evidence type="ECO:0000259" key="3">
    <source>
        <dbReference type="PROSITE" id="PS50222"/>
    </source>
</evidence>
<dbReference type="AlphaFoldDB" id="A0A150GVW7"/>
<feature type="region of interest" description="Disordered" evidence="1">
    <location>
        <begin position="279"/>
        <end position="298"/>
    </location>
</feature>
<dbReference type="PANTHER" id="PTHR46706">
    <property type="entry name" value="PROTEIN QUA-1-RELATED"/>
    <property type="match status" value="1"/>
</dbReference>
<dbReference type="Pfam" id="PF01079">
    <property type="entry name" value="Hint"/>
    <property type="match status" value="1"/>
</dbReference>
<dbReference type="Proteomes" id="UP000075714">
    <property type="component" value="Unassembled WGS sequence"/>
</dbReference>
<proteinExistence type="predicted"/>
<dbReference type="Gene3D" id="2.170.16.10">
    <property type="entry name" value="Hedgehog/Intein (Hint) domain"/>
    <property type="match status" value="1"/>
</dbReference>
<feature type="transmembrane region" description="Helical" evidence="2">
    <location>
        <begin position="78"/>
        <end position="102"/>
    </location>
</feature>
<keyword evidence="2" id="KW-1133">Transmembrane helix</keyword>
<dbReference type="InterPro" id="IPR002048">
    <property type="entry name" value="EF_hand_dom"/>
</dbReference>
<evidence type="ECO:0000313" key="5">
    <source>
        <dbReference type="Proteomes" id="UP000075714"/>
    </source>
</evidence>
<accession>A0A150GVW7</accession>
<name>A0A150GVW7_GONPE</name>
<dbReference type="PROSITE" id="PS00018">
    <property type="entry name" value="EF_HAND_1"/>
    <property type="match status" value="1"/>
</dbReference>
<organism evidence="4 5">
    <name type="scientific">Gonium pectorale</name>
    <name type="common">Green alga</name>
    <dbReference type="NCBI Taxonomy" id="33097"/>
    <lineage>
        <taxon>Eukaryota</taxon>
        <taxon>Viridiplantae</taxon>
        <taxon>Chlorophyta</taxon>
        <taxon>core chlorophytes</taxon>
        <taxon>Chlorophyceae</taxon>
        <taxon>CS clade</taxon>
        <taxon>Chlamydomonadales</taxon>
        <taxon>Volvocaceae</taxon>
        <taxon>Gonium</taxon>
    </lineage>
</organism>
<evidence type="ECO:0000256" key="1">
    <source>
        <dbReference type="SAM" id="MobiDB-lite"/>
    </source>
</evidence>
<dbReference type="PANTHER" id="PTHR46706:SF12">
    <property type="entry name" value="PROTEIN QUA-1-RELATED"/>
    <property type="match status" value="1"/>
</dbReference>
<dbReference type="InterPro" id="IPR018247">
    <property type="entry name" value="EF_Hand_1_Ca_BS"/>
</dbReference>
<dbReference type="InterPro" id="IPR001767">
    <property type="entry name" value="Hedgehog_Hint"/>
</dbReference>
<dbReference type="GO" id="GO:0005509">
    <property type="term" value="F:calcium ion binding"/>
    <property type="evidence" value="ECO:0007669"/>
    <property type="project" value="InterPro"/>
</dbReference>
<evidence type="ECO:0000313" key="4">
    <source>
        <dbReference type="EMBL" id="KXZ53838.1"/>
    </source>
</evidence>
<dbReference type="OrthoDB" id="5212at2759"/>
<gene>
    <name evidence="4" type="ORF">GPECTOR_6g756</name>
</gene>
<sequence>MAETTKAAAAAAADAVDGDDRTSNSIKLSSMAGQRSSTLHRKLAKVDQNKDGVIEVSEIAAVVDEMLKEQQIGKIYKFMTIGLFIVVAVLIGALTGITWAIVQISKDTKVMRVSNSNSNTYQFVTTKDDKAAVTGSVLLGVSSSLRPASEGVAANFTNSFNMGSRRRHRMLVSIDDYPADMLLLYGTLEYPTVQEACEALHQGLSSFQISHDSAIVGDGMKYSTVTVLEETGCDDLSSRELTALVSDGSFKYVIICRPGLVPVDANKTGICEVWQDRTGADDSDNSDEADTTSPQARRRMTSWNPRWCRRWSRNIGGWCDQCHDGYDTFIGMCVPRPCFPADATVEVLGRTGVVSAVRMDELQYGDFVRSRDRRTGKEVFREVYLFGHREAARTAPYVHVTAGGRTLVGSEGHFLPVCAHRCTEADLQAGTIGLENRRFRDVRAGDMLLLSAGASSFSLTPVSSVDVLVARGAYNPYVRGADLVVDGVVASPHSNWILDWATPASMARHLPYVYEILLAPVYGLYRMVGPVTAEWLAHGLGLAESGAESGLGYYVVMAGMAAPLAAALAAGRAASKQLLTGR</sequence>
<dbReference type="InterPro" id="IPR036844">
    <property type="entry name" value="Hint_dom_sf"/>
</dbReference>
<dbReference type="STRING" id="33097.A0A150GVW7"/>
<dbReference type="GO" id="GO:0016540">
    <property type="term" value="P:protein autoprocessing"/>
    <property type="evidence" value="ECO:0007669"/>
    <property type="project" value="InterPro"/>
</dbReference>
<dbReference type="CDD" id="cd00081">
    <property type="entry name" value="Hint"/>
    <property type="match status" value="1"/>
</dbReference>
<dbReference type="InterPro" id="IPR052140">
    <property type="entry name" value="Dev_Signal_Hedgehog-like"/>
</dbReference>
<feature type="compositionally biased region" description="Acidic residues" evidence="1">
    <location>
        <begin position="281"/>
        <end position="290"/>
    </location>
</feature>
<comment type="caution">
    <text evidence="4">The sequence shown here is derived from an EMBL/GenBank/DDBJ whole genome shotgun (WGS) entry which is preliminary data.</text>
</comment>
<dbReference type="EMBL" id="LSYV01000007">
    <property type="protein sequence ID" value="KXZ53838.1"/>
    <property type="molecule type" value="Genomic_DNA"/>
</dbReference>
<protein>
    <recommendedName>
        <fullName evidence="3">EF-hand domain-containing protein</fullName>
    </recommendedName>
</protein>
<keyword evidence="5" id="KW-1185">Reference proteome</keyword>
<keyword evidence="2" id="KW-0812">Transmembrane</keyword>
<evidence type="ECO:0000256" key="2">
    <source>
        <dbReference type="SAM" id="Phobius"/>
    </source>
</evidence>
<reference evidence="5" key="1">
    <citation type="journal article" date="2016" name="Nat. Commun.">
        <title>The Gonium pectorale genome demonstrates co-option of cell cycle regulation during the evolution of multicellularity.</title>
        <authorList>
            <person name="Hanschen E.R."/>
            <person name="Marriage T.N."/>
            <person name="Ferris P.J."/>
            <person name="Hamaji T."/>
            <person name="Toyoda A."/>
            <person name="Fujiyama A."/>
            <person name="Neme R."/>
            <person name="Noguchi H."/>
            <person name="Minakuchi Y."/>
            <person name="Suzuki M."/>
            <person name="Kawai-Toyooka H."/>
            <person name="Smith D.R."/>
            <person name="Sparks H."/>
            <person name="Anderson J."/>
            <person name="Bakaric R."/>
            <person name="Luria V."/>
            <person name="Karger A."/>
            <person name="Kirschner M.W."/>
            <person name="Durand P.M."/>
            <person name="Michod R.E."/>
            <person name="Nozaki H."/>
            <person name="Olson B.J."/>
        </authorList>
    </citation>
    <scope>NUCLEOTIDE SEQUENCE [LARGE SCALE GENOMIC DNA]</scope>
    <source>
        <strain evidence="5">NIES-2863</strain>
    </source>
</reference>